<proteinExistence type="predicted"/>
<dbReference type="Proteomes" id="UP000729733">
    <property type="component" value="Unassembled WGS sequence"/>
</dbReference>
<accession>A0A964BUB9</accession>
<organism evidence="1 2">
    <name type="scientific">Waterburya agarophytonicola KI4</name>
    <dbReference type="NCBI Taxonomy" id="2874699"/>
    <lineage>
        <taxon>Bacteria</taxon>
        <taxon>Bacillati</taxon>
        <taxon>Cyanobacteriota</taxon>
        <taxon>Cyanophyceae</taxon>
        <taxon>Pleurocapsales</taxon>
        <taxon>Hyellaceae</taxon>
        <taxon>Waterburya</taxon>
        <taxon>Waterburya agarophytonicola</taxon>
    </lineage>
</organism>
<gene>
    <name evidence="1" type="ORF">I4641_13880</name>
</gene>
<reference evidence="1" key="1">
    <citation type="journal article" date="2021" name="Antonie Van Leeuwenhoek">
        <title>Draft genome and description of Waterburya agarophytonicola gen. nov. sp. nov. (Pleurocapsales, Cyanobacteria): a seaweed symbiont.</title>
        <authorList>
            <person name="Bonthond G."/>
            <person name="Shalygin S."/>
            <person name="Bayer T."/>
            <person name="Weinberger F."/>
        </authorList>
    </citation>
    <scope>NUCLEOTIDE SEQUENCE</scope>
    <source>
        <strain evidence="1">KI4</strain>
    </source>
</reference>
<dbReference type="RefSeq" id="WP_229641136.1">
    <property type="nucleotide sequence ID" value="NZ_JADWDC010000034.1"/>
</dbReference>
<sequence>MIQGRIPELTIKFTERPQNIPTEGKKATIEIKGENDIAVKAEVNRKSLKKVVAKMDTWENWVAALSGKMQSISADGVVELVDAGINIFEIKQKEPKPAPESTAA</sequence>
<evidence type="ECO:0000313" key="1">
    <source>
        <dbReference type="EMBL" id="MCC0178070.1"/>
    </source>
</evidence>
<dbReference type="AlphaFoldDB" id="A0A964BUB9"/>
<dbReference type="EMBL" id="JADWDC010000034">
    <property type="protein sequence ID" value="MCC0178070.1"/>
    <property type="molecule type" value="Genomic_DNA"/>
</dbReference>
<name>A0A964BUB9_9CYAN</name>
<keyword evidence="2" id="KW-1185">Reference proteome</keyword>
<evidence type="ECO:0000313" key="2">
    <source>
        <dbReference type="Proteomes" id="UP000729733"/>
    </source>
</evidence>
<evidence type="ECO:0008006" key="3">
    <source>
        <dbReference type="Google" id="ProtNLM"/>
    </source>
</evidence>
<comment type="caution">
    <text evidence="1">The sequence shown here is derived from an EMBL/GenBank/DDBJ whole genome shotgun (WGS) entry which is preliminary data.</text>
</comment>
<protein>
    <recommendedName>
        <fullName evidence="3">Fertility inhibition FinO-like protein</fullName>
    </recommendedName>
</protein>